<dbReference type="InterPro" id="IPR000182">
    <property type="entry name" value="GNAT_dom"/>
</dbReference>
<dbReference type="Proteomes" id="UP001242368">
    <property type="component" value="Unassembled WGS sequence"/>
</dbReference>
<comment type="caution">
    <text evidence="4">The sequence shown here is derived from an EMBL/GenBank/DDBJ whole genome shotgun (WGS) entry which is preliminary data.</text>
</comment>
<dbReference type="PROSITE" id="PS51186">
    <property type="entry name" value="GNAT"/>
    <property type="match status" value="1"/>
</dbReference>
<evidence type="ECO:0000256" key="2">
    <source>
        <dbReference type="ARBA" id="ARBA00023315"/>
    </source>
</evidence>
<protein>
    <submittedName>
        <fullName evidence="4">GNAT family N-acetyltransferase</fullName>
    </submittedName>
</protein>
<dbReference type="EMBL" id="JAUFQU010000001">
    <property type="protein sequence ID" value="MDN3706971.1"/>
    <property type="molecule type" value="Genomic_DNA"/>
</dbReference>
<dbReference type="Gene3D" id="3.40.630.30">
    <property type="match status" value="1"/>
</dbReference>
<reference evidence="5" key="1">
    <citation type="journal article" date="2019" name="Int. J. Syst. Evol. Microbiol.">
        <title>The Global Catalogue of Microorganisms (GCM) 10K type strain sequencing project: providing services to taxonomists for standard genome sequencing and annotation.</title>
        <authorList>
            <consortium name="The Broad Institute Genomics Platform"/>
            <consortium name="The Broad Institute Genome Sequencing Center for Infectious Disease"/>
            <person name="Wu L."/>
            <person name="Ma J."/>
        </authorList>
    </citation>
    <scope>NUCLEOTIDE SEQUENCE [LARGE SCALE GENOMIC DNA]</scope>
    <source>
        <strain evidence="5">CECT 7184</strain>
    </source>
</reference>
<evidence type="ECO:0000313" key="5">
    <source>
        <dbReference type="Proteomes" id="UP001242368"/>
    </source>
</evidence>
<dbReference type="InterPro" id="IPR051556">
    <property type="entry name" value="N-term/lysine_N-AcTrnsfr"/>
</dbReference>
<name>A0ABT8CT73_9FLAO</name>
<dbReference type="PANTHER" id="PTHR42919:SF8">
    <property type="entry name" value="N-ALPHA-ACETYLTRANSFERASE 50"/>
    <property type="match status" value="1"/>
</dbReference>
<keyword evidence="1" id="KW-0808">Transferase</keyword>
<dbReference type="PANTHER" id="PTHR42919">
    <property type="entry name" value="N-ALPHA-ACETYLTRANSFERASE"/>
    <property type="match status" value="1"/>
</dbReference>
<gene>
    <name evidence="4" type="ORF">QW060_07465</name>
</gene>
<evidence type="ECO:0000313" key="4">
    <source>
        <dbReference type="EMBL" id="MDN3706971.1"/>
    </source>
</evidence>
<sequence length="173" mass="20739">MENTKITRVTIDELKELQSIGKQTFFETFAENNTAENIQQYLEEAFSLERLENECKSEDSEFYFVWWHTKIVGYLKLNTGMSQTELKDEKAIEIERIYVLKEFHGKKIGQIVYDWAHTIALQKNANYIWLGVWEKNERAIRFYEKNGFVLFDQHIFKLGEEKQIDFMMKKKLS</sequence>
<evidence type="ECO:0000256" key="1">
    <source>
        <dbReference type="ARBA" id="ARBA00022679"/>
    </source>
</evidence>
<organism evidence="4 5">
    <name type="scientific">Paenimyroides ceti</name>
    <dbReference type="NCBI Taxonomy" id="395087"/>
    <lineage>
        <taxon>Bacteria</taxon>
        <taxon>Pseudomonadati</taxon>
        <taxon>Bacteroidota</taxon>
        <taxon>Flavobacteriia</taxon>
        <taxon>Flavobacteriales</taxon>
        <taxon>Flavobacteriaceae</taxon>
        <taxon>Paenimyroides</taxon>
    </lineage>
</organism>
<keyword evidence="5" id="KW-1185">Reference proteome</keyword>
<proteinExistence type="predicted"/>
<dbReference type="CDD" id="cd04301">
    <property type="entry name" value="NAT_SF"/>
    <property type="match status" value="1"/>
</dbReference>
<dbReference type="InterPro" id="IPR016181">
    <property type="entry name" value="Acyl_CoA_acyltransferase"/>
</dbReference>
<accession>A0ABT8CT73</accession>
<evidence type="ECO:0000259" key="3">
    <source>
        <dbReference type="PROSITE" id="PS51186"/>
    </source>
</evidence>
<dbReference type="Pfam" id="PF00583">
    <property type="entry name" value="Acetyltransf_1"/>
    <property type="match status" value="1"/>
</dbReference>
<dbReference type="SUPFAM" id="SSF55729">
    <property type="entry name" value="Acyl-CoA N-acyltransferases (Nat)"/>
    <property type="match status" value="1"/>
</dbReference>
<feature type="domain" description="N-acetyltransferase" evidence="3">
    <location>
        <begin position="4"/>
        <end position="173"/>
    </location>
</feature>
<keyword evidence="2" id="KW-0012">Acyltransferase</keyword>
<dbReference type="RefSeq" id="WP_290363018.1">
    <property type="nucleotide sequence ID" value="NZ_JAUFQU010000001.1"/>
</dbReference>